<keyword evidence="2 4" id="KW-0227">DNA damage</keyword>
<dbReference type="InterPro" id="IPR042120">
    <property type="entry name" value="MutL_C_dimsub"/>
</dbReference>
<dbReference type="InterPro" id="IPR014721">
    <property type="entry name" value="Ribsml_uS5_D2-typ_fold_subgr"/>
</dbReference>
<dbReference type="GO" id="GO:0004519">
    <property type="term" value="F:endonuclease activity"/>
    <property type="evidence" value="ECO:0007669"/>
    <property type="project" value="UniProtKB-KW"/>
</dbReference>
<protein>
    <recommendedName>
        <fullName evidence="4">DNA mismatch repair protein MutL</fullName>
    </recommendedName>
</protein>
<dbReference type="SMART" id="SM00853">
    <property type="entry name" value="MutL_C"/>
    <property type="match status" value="1"/>
</dbReference>
<feature type="compositionally biased region" description="Basic and acidic residues" evidence="5">
    <location>
        <begin position="340"/>
        <end position="352"/>
    </location>
</feature>
<dbReference type="InterPro" id="IPR013507">
    <property type="entry name" value="DNA_mismatch_S5_2-like"/>
</dbReference>
<keyword evidence="9" id="KW-1185">Reference proteome</keyword>
<comment type="caution">
    <text evidence="8">The sequence shown here is derived from an EMBL/GenBank/DDBJ whole genome shotgun (WGS) entry which is preliminary data.</text>
</comment>
<accession>A0ABQ0BV46</accession>
<dbReference type="SMART" id="SM01340">
    <property type="entry name" value="DNA_mis_repair"/>
    <property type="match status" value="1"/>
</dbReference>
<keyword evidence="8" id="KW-0255">Endonuclease</keyword>
<dbReference type="SUPFAM" id="SSF118116">
    <property type="entry name" value="DNA mismatch repair protein MutL"/>
    <property type="match status" value="1"/>
</dbReference>
<feature type="region of interest" description="Disordered" evidence="5">
    <location>
        <begin position="501"/>
        <end position="534"/>
    </location>
</feature>
<dbReference type="InterPro" id="IPR037198">
    <property type="entry name" value="MutL_C_sf"/>
</dbReference>
<comment type="function">
    <text evidence="4">This protein is involved in the repair of mismatches in DNA. It is required for dam-dependent methyl-directed DNA mismatch repair. May act as a 'molecular matchmaker', a protein that promotes the formation of a stable complex between two or more DNA-binding proteins in an ATP-dependent manner without itself being part of a final effector complex.</text>
</comment>
<evidence type="ECO:0000259" key="7">
    <source>
        <dbReference type="SMART" id="SM01340"/>
    </source>
</evidence>
<evidence type="ECO:0000256" key="5">
    <source>
        <dbReference type="SAM" id="MobiDB-lite"/>
    </source>
</evidence>
<keyword evidence="8" id="KW-0378">Hydrolase</keyword>
<dbReference type="NCBIfam" id="TIGR00585">
    <property type="entry name" value="mutl"/>
    <property type="match status" value="1"/>
</dbReference>
<gene>
    <name evidence="4 8" type="primary">mutL</name>
    <name evidence="8" type="ORF">K340107D12_32290</name>
</gene>
<dbReference type="HAMAP" id="MF_00149">
    <property type="entry name" value="DNA_mis_repair"/>
    <property type="match status" value="1"/>
</dbReference>
<evidence type="ECO:0000313" key="9">
    <source>
        <dbReference type="Proteomes" id="UP001600941"/>
    </source>
</evidence>
<dbReference type="CDD" id="cd16926">
    <property type="entry name" value="HATPase_MutL-MLH-PMS-like"/>
    <property type="match status" value="1"/>
</dbReference>
<organism evidence="8 9">
    <name type="scientific">Blautia parvula</name>
    <dbReference type="NCBI Taxonomy" id="2877527"/>
    <lineage>
        <taxon>Bacteria</taxon>
        <taxon>Bacillati</taxon>
        <taxon>Bacillota</taxon>
        <taxon>Clostridia</taxon>
        <taxon>Lachnospirales</taxon>
        <taxon>Lachnospiraceae</taxon>
        <taxon>Blautia</taxon>
    </lineage>
</organism>
<dbReference type="Gene3D" id="3.30.1540.20">
    <property type="entry name" value="MutL, C-terminal domain, dimerisation subdomain"/>
    <property type="match status" value="1"/>
</dbReference>
<dbReference type="Pfam" id="PF08676">
    <property type="entry name" value="MutL_C"/>
    <property type="match status" value="1"/>
</dbReference>
<dbReference type="Pfam" id="PF13589">
    <property type="entry name" value="HATPase_c_3"/>
    <property type="match status" value="1"/>
</dbReference>
<evidence type="ECO:0000256" key="4">
    <source>
        <dbReference type="HAMAP-Rule" id="MF_00149"/>
    </source>
</evidence>
<dbReference type="InterPro" id="IPR014790">
    <property type="entry name" value="MutL_C"/>
</dbReference>
<feature type="compositionally biased region" description="Polar residues" evidence="5">
    <location>
        <begin position="405"/>
        <end position="415"/>
    </location>
</feature>
<dbReference type="SUPFAM" id="SSF54211">
    <property type="entry name" value="Ribosomal protein S5 domain 2-like"/>
    <property type="match status" value="1"/>
</dbReference>
<reference evidence="8 9" key="1">
    <citation type="submission" date="2024-04" db="EMBL/GenBank/DDBJ databases">
        <title>Defined microbial consortia suppress multidrug-resistant proinflammatory Enterobacteriaceae via ecological control.</title>
        <authorList>
            <person name="Furuichi M."/>
            <person name="Kawaguchi T."/>
            <person name="Pust M."/>
            <person name="Yasuma K."/>
            <person name="Plichta D."/>
            <person name="Hasegawa N."/>
            <person name="Ohya T."/>
            <person name="Bhattarai S."/>
            <person name="Sasajima S."/>
            <person name="Aoto Y."/>
            <person name="Tuganbaev T."/>
            <person name="Yaginuma M."/>
            <person name="Ueda M."/>
            <person name="Okahashi N."/>
            <person name="Amafuji K."/>
            <person name="Kiridooshi Y."/>
            <person name="Sugita K."/>
            <person name="Strazar M."/>
            <person name="Skelly A."/>
            <person name="Suda W."/>
            <person name="Hattori M."/>
            <person name="Nakamoto N."/>
            <person name="Caballero S."/>
            <person name="Norman J."/>
            <person name="Olle B."/>
            <person name="Tanoue T."/>
            <person name="Arita M."/>
            <person name="Bucci V."/>
            <person name="Atarashi K."/>
            <person name="Xavier R."/>
            <person name="Honda K."/>
        </authorList>
    </citation>
    <scope>NUCLEOTIDE SEQUENCE [LARGE SCALE GENOMIC DNA]</scope>
    <source>
        <strain evidence="9">k34-0107-D12</strain>
    </source>
</reference>
<evidence type="ECO:0000256" key="3">
    <source>
        <dbReference type="ARBA" id="ARBA00023204"/>
    </source>
</evidence>
<evidence type="ECO:0000256" key="2">
    <source>
        <dbReference type="ARBA" id="ARBA00022763"/>
    </source>
</evidence>
<name>A0ABQ0BV46_9FIRM</name>
<proteinExistence type="inferred from homology"/>
<dbReference type="InterPro" id="IPR020667">
    <property type="entry name" value="DNA_mismatch_repair_MutL"/>
</dbReference>
<dbReference type="CDD" id="cd00782">
    <property type="entry name" value="MutL_Trans"/>
    <property type="match status" value="1"/>
</dbReference>
<dbReference type="SUPFAM" id="SSF55874">
    <property type="entry name" value="ATPase domain of HSP90 chaperone/DNA topoisomerase II/histidine kinase"/>
    <property type="match status" value="1"/>
</dbReference>
<dbReference type="Gene3D" id="3.30.1370.100">
    <property type="entry name" value="MutL, C-terminal domain, regulatory subdomain"/>
    <property type="match status" value="1"/>
</dbReference>
<dbReference type="Gene3D" id="3.30.230.10">
    <property type="match status" value="1"/>
</dbReference>
<sequence>MVIELRKIAVLDQNTIDKIAAGEVVERPASVVKELVENAIDAGSSAITVEIKEGGISFIRVTDNGGGMVREQVPLAFLRHATSKIEKVEDLMRISSLGFRGEALSSIAAVGQVELITKTPEALTGVRYLIEGGKEKSLEEIGAPCGTTIIVRNLFFNTPVRAKFLKTAMTEAGYVSSYMEQLALSHQDISFKFMVNGQTKLHSSGNASLKDVIYGIYGRDIAREVTAVKYEKNGISIEGFAGKPVIARGNRTFENYYINGRYVKSKVLMKAIEDAYKPYMMQHKYPFVCLQYNIQGDEVDVNVHPTKMEVRFQNQQAVYQATYEALTSVLAHRELIPDIDLDQGKDKEEQKRGGRKPNGPEPFEQRRRAGISNTPQKQKSHIYTPQQNTGFIAEEKRPYKYGTGPETSKSGSEQGTEGVVPAPLPAGVRPAVVPSSPDADIRPSVNTPPSGIGVRPATTFPAPEHGAQDISNMDAEEPSSIAIKSANGTKASIAVQPANEAMPSNDAQSANETSPSNAAQPANETSPSNTAQPADEIQPLPQIAAADPAATAVQESVSVIPESPRQMELFDDRLLSKKARLRHRIIGQLFDTYWLVEYDEKFYIIDQHAAHEKVLYERFMKEFNQREILSQMVSPPEIIALSLQEAELLKEQMEIFEQFGFEISSFGGREYSISAVPANLYGVTVQELFIEILDSLETEGRRQTPELITHRIATAACKAAVKGNQMLSVPEADKLIDELLGLENPYHCPHGRPTIVSMTKYELEKKFKRIV</sequence>
<dbReference type="Proteomes" id="UP001600941">
    <property type="component" value="Unassembled WGS sequence"/>
</dbReference>
<feature type="domain" description="DNA mismatch repair protein S5" evidence="7">
    <location>
        <begin position="213"/>
        <end position="331"/>
    </location>
</feature>
<feature type="region of interest" description="Disordered" evidence="5">
    <location>
        <begin position="340"/>
        <end position="421"/>
    </location>
</feature>
<evidence type="ECO:0000313" key="8">
    <source>
        <dbReference type="EMBL" id="GAA6500413.1"/>
    </source>
</evidence>
<keyword evidence="3 4" id="KW-0234">DNA repair</keyword>
<keyword evidence="8" id="KW-0540">Nuclease</keyword>
<feature type="compositionally biased region" description="Polar residues" evidence="5">
    <location>
        <begin position="505"/>
        <end position="532"/>
    </location>
</feature>
<dbReference type="PANTHER" id="PTHR10073:SF12">
    <property type="entry name" value="DNA MISMATCH REPAIR PROTEIN MLH1"/>
    <property type="match status" value="1"/>
</dbReference>
<dbReference type="Gene3D" id="3.30.565.10">
    <property type="entry name" value="Histidine kinase-like ATPase, C-terminal domain"/>
    <property type="match status" value="1"/>
</dbReference>
<feature type="compositionally biased region" description="Polar residues" evidence="5">
    <location>
        <begin position="371"/>
        <end position="390"/>
    </location>
</feature>
<dbReference type="InterPro" id="IPR014762">
    <property type="entry name" value="DNA_mismatch_repair_CS"/>
</dbReference>
<dbReference type="PROSITE" id="PS00058">
    <property type="entry name" value="DNA_MISMATCH_REPAIR_1"/>
    <property type="match status" value="1"/>
</dbReference>
<dbReference type="Pfam" id="PF01119">
    <property type="entry name" value="DNA_mis_repair"/>
    <property type="match status" value="1"/>
</dbReference>
<dbReference type="InterPro" id="IPR042121">
    <property type="entry name" value="MutL_C_regsub"/>
</dbReference>
<evidence type="ECO:0000259" key="6">
    <source>
        <dbReference type="SMART" id="SM00853"/>
    </source>
</evidence>
<dbReference type="PANTHER" id="PTHR10073">
    <property type="entry name" value="DNA MISMATCH REPAIR PROTEIN MLH, PMS, MUTL"/>
    <property type="match status" value="1"/>
</dbReference>
<dbReference type="InterPro" id="IPR038973">
    <property type="entry name" value="MutL/Mlh/Pms-like"/>
</dbReference>
<feature type="region of interest" description="Disordered" evidence="5">
    <location>
        <begin position="433"/>
        <end position="470"/>
    </location>
</feature>
<dbReference type="RefSeq" id="WP_227210935.1">
    <property type="nucleotide sequence ID" value="NZ_BAABZQ010000001.1"/>
</dbReference>
<evidence type="ECO:0000256" key="1">
    <source>
        <dbReference type="ARBA" id="ARBA00006082"/>
    </source>
</evidence>
<feature type="domain" description="MutL C-terminal dimerisation" evidence="6">
    <location>
        <begin position="585"/>
        <end position="727"/>
    </location>
</feature>
<dbReference type="InterPro" id="IPR002099">
    <property type="entry name" value="MutL/Mlh/PMS"/>
</dbReference>
<dbReference type="InterPro" id="IPR036890">
    <property type="entry name" value="HATPase_C_sf"/>
</dbReference>
<comment type="similarity">
    <text evidence="1 4">Belongs to the DNA mismatch repair MutL/HexB family.</text>
</comment>
<dbReference type="EMBL" id="BAABZQ010000001">
    <property type="protein sequence ID" value="GAA6500413.1"/>
    <property type="molecule type" value="Genomic_DNA"/>
</dbReference>
<dbReference type="InterPro" id="IPR020568">
    <property type="entry name" value="Ribosomal_Su5_D2-typ_SF"/>
</dbReference>